<evidence type="ECO:0000313" key="14">
    <source>
        <dbReference type="Proteomes" id="UP000265566"/>
    </source>
</evidence>
<dbReference type="SUPFAM" id="SSF52058">
    <property type="entry name" value="L domain-like"/>
    <property type="match status" value="1"/>
</dbReference>
<dbReference type="InterPro" id="IPR002182">
    <property type="entry name" value="NB-ARC"/>
</dbReference>
<dbReference type="GO" id="GO:0005524">
    <property type="term" value="F:ATP binding"/>
    <property type="evidence" value="ECO:0007669"/>
    <property type="project" value="UniProtKB-KW"/>
</dbReference>
<dbReference type="GO" id="GO:0016787">
    <property type="term" value="F:hydrolase activity"/>
    <property type="evidence" value="ECO:0007669"/>
    <property type="project" value="UniProtKB-KW"/>
</dbReference>
<dbReference type="Proteomes" id="UP000002051">
    <property type="component" value="Chromosome 2"/>
</dbReference>
<evidence type="ECO:0000259" key="9">
    <source>
        <dbReference type="Pfam" id="PF25019"/>
    </source>
</evidence>
<dbReference type="Gene3D" id="1.10.10.10">
    <property type="entry name" value="Winged helix-like DNA-binding domain superfamily/Winged helix DNA-binding domain"/>
    <property type="match status" value="1"/>
</dbReference>
<evidence type="ECO:0000256" key="5">
    <source>
        <dbReference type="ARBA" id="ARBA00022840"/>
    </source>
</evidence>
<dbReference type="SUPFAM" id="SSF52047">
    <property type="entry name" value="RNI-like"/>
    <property type="match status" value="1"/>
</dbReference>
<dbReference type="InterPro" id="IPR032675">
    <property type="entry name" value="LRR_dom_sf"/>
</dbReference>
<dbReference type="EMBL" id="CM001218">
    <property type="protein sequence ID" value="KEH38630.1"/>
    <property type="molecule type" value="Genomic_DNA"/>
</dbReference>
<dbReference type="Pfam" id="PF00931">
    <property type="entry name" value="NB-ARC"/>
    <property type="match status" value="1"/>
</dbReference>
<dbReference type="InterPro" id="IPR036388">
    <property type="entry name" value="WH-like_DNA-bd_sf"/>
</dbReference>
<keyword evidence="11" id="KW-0378">Hydrolase</keyword>
<evidence type="ECO:0000256" key="2">
    <source>
        <dbReference type="ARBA" id="ARBA00022737"/>
    </source>
</evidence>
<evidence type="ECO:0000313" key="13">
    <source>
        <dbReference type="Proteomes" id="UP000002051"/>
    </source>
</evidence>
<dbReference type="SUPFAM" id="SSF52540">
    <property type="entry name" value="P-loop containing nucleoside triphosphate hydrolases"/>
    <property type="match status" value="1"/>
</dbReference>
<feature type="domain" description="Disease resistance protein winged helix" evidence="8">
    <location>
        <begin position="433"/>
        <end position="505"/>
    </location>
</feature>
<dbReference type="OrthoDB" id="1690427at2759"/>
<accession>A0A072VKE4</accession>
<sequence>MAEQIPYSIIVSIINKLTSSTFHEFARIYGVKNELQNLNKTLESIKIMLSDAEHKQHNDPTIHHWITRFKQVLHDADDFLDYLTIRDSMLKASNNHGNVLNKVQNLFSLEKNPLAFRVKLVREIDNVRKKFDSVAEDMLKLKLNPSMVVILKENEGFCSWRETSSFVLESGIVGREGNKNEIIELLKGKGSKDSVSFIAVVGMGGLGKTALAQLVYNDDEVEKMFEKRIWVCVSQEFDVKSILSKMLKSLKNGEVGDLELDILQRRVREELNGQRYLLVLDDLWNEDQLKWDELRTYLMCGGQGSKVLVTTRSRLVSQIMGVNMPYVLKGLNKEQSWNLLKKLTFGEVANGMSPNLESIGDRIAEKCGGVPLAIRTVGGFLQTVNEKEDQWLNVLNGDVWRLCEERQSIMPVLKLSYQNLPLGLRQCFAYCCLYPKNWEIQKNELIQLWMAQGYLESTIETQSIEDVGNQYVRILLLRSFFQDASLSKHSDIISFKMHDLMHDLAKSVAGNDCCLHAEGKRFIGRPIHVSFLSSTTCSLDLLDASKPRTVLWAKTKAGSVSDAKLSITKNLKYLRAFDLSHSLITELPQSIDKCRHLRYLDLSSCKELISLPKSIGNLVSLQSLKLSGCRQLVFCTEVITKLINLRHLEIEGCKAFADMMPLGLGQLTSLQSLSSFVVGDDETRNCGKLNELKELNSLKGHLRISNLGSVKDVALESREVNLKIKKYIQVLELNWGKSRYDWVEEGKNSEIDLQLLDNLCPNQNLRKLQVSGYPGVRFSSWLPSLTNIIQINLYRLSNCQHLQPLEGLPRLKRIHISEMNELKYIHYDDISHVFFPSLEKLILFGCKNLKGWKRLGNNVENHHPLPPFPCLSYLEIWDCPKLTCMPTYPYLTELKLISCNVKPMIETCSVQLQSSSFNPLFGLKHLYLTEIDLEAMPEQWMKNLKSLERLSLSGFLVIEPMIRHLQHLSAGLQELRICQVDKLDLWRDEGNANSECQVPHGLRSLQKISVEFCDNLKAFPEQILDIQSLRHIKILHCDDLESLPEGLRCLTNLQTLHIIHCPLIRKRCQIKVGEDWPNIAHIPDILLIDSV</sequence>
<dbReference type="PANTHER" id="PTHR36766">
    <property type="entry name" value="PLANT BROAD-SPECTRUM MILDEW RESISTANCE PROTEIN RPW8"/>
    <property type="match status" value="1"/>
</dbReference>
<evidence type="ECO:0000313" key="11">
    <source>
        <dbReference type="EMBL" id="RHN74987.1"/>
    </source>
</evidence>
<dbReference type="EMBL" id="PSQE01000002">
    <property type="protein sequence ID" value="RHN74987.1"/>
    <property type="molecule type" value="Genomic_DNA"/>
</dbReference>
<keyword evidence="1" id="KW-0433">Leucine-rich repeat</keyword>
<proteinExistence type="predicted"/>
<dbReference type="PRINTS" id="PR00364">
    <property type="entry name" value="DISEASERSIST"/>
</dbReference>
<name>A0A072VKE4_MEDTR</name>
<evidence type="ECO:0000259" key="7">
    <source>
        <dbReference type="Pfam" id="PF18052"/>
    </source>
</evidence>
<dbReference type="Pfam" id="PF18052">
    <property type="entry name" value="Rx_N"/>
    <property type="match status" value="1"/>
</dbReference>
<keyword evidence="13" id="KW-1185">Reference proteome</keyword>
<evidence type="ECO:0000313" key="10">
    <source>
        <dbReference type="EMBL" id="KEH38630.1"/>
    </source>
</evidence>
<dbReference type="InterPro" id="IPR041118">
    <property type="entry name" value="Rx_N"/>
</dbReference>
<keyword evidence="4" id="KW-0611">Plant defense</keyword>
<evidence type="ECO:0000256" key="3">
    <source>
        <dbReference type="ARBA" id="ARBA00022741"/>
    </source>
</evidence>
<evidence type="ECO:0000256" key="4">
    <source>
        <dbReference type="ARBA" id="ARBA00022821"/>
    </source>
</evidence>
<dbReference type="HOGENOM" id="CLU_000837_8_8_1"/>
<dbReference type="PANTHER" id="PTHR36766:SF40">
    <property type="entry name" value="DISEASE RESISTANCE PROTEIN RGA3"/>
    <property type="match status" value="1"/>
</dbReference>
<feature type="domain" description="NB-ARC" evidence="6">
    <location>
        <begin position="177"/>
        <end position="345"/>
    </location>
</feature>
<evidence type="ECO:0000259" key="8">
    <source>
        <dbReference type="Pfam" id="PF23559"/>
    </source>
</evidence>
<feature type="domain" description="Disease resistance N-terminal" evidence="7">
    <location>
        <begin position="11"/>
        <end position="94"/>
    </location>
</feature>
<keyword evidence="3" id="KW-0547">Nucleotide-binding</keyword>
<reference evidence="12" key="3">
    <citation type="submission" date="2015-04" db="UniProtKB">
        <authorList>
            <consortium name="EnsemblPlants"/>
        </authorList>
    </citation>
    <scope>IDENTIFICATION</scope>
    <source>
        <strain evidence="12">cv. Jemalong A17</strain>
    </source>
</reference>
<dbReference type="FunFam" id="3.40.50.300:FF:001091">
    <property type="entry name" value="Probable disease resistance protein At1g61300"/>
    <property type="match status" value="1"/>
</dbReference>
<reference evidence="10 13" key="1">
    <citation type="journal article" date="2011" name="Nature">
        <title>The Medicago genome provides insight into the evolution of rhizobial symbioses.</title>
        <authorList>
            <person name="Young N.D."/>
            <person name="Debelle F."/>
            <person name="Oldroyd G.E."/>
            <person name="Geurts R."/>
            <person name="Cannon S.B."/>
            <person name="Udvardi M.K."/>
            <person name="Benedito V.A."/>
            <person name="Mayer K.F."/>
            <person name="Gouzy J."/>
            <person name="Schoof H."/>
            <person name="Van de Peer Y."/>
            <person name="Proost S."/>
            <person name="Cook D.R."/>
            <person name="Meyers B.C."/>
            <person name="Spannagl M."/>
            <person name="Cheung F."/>
            <person name="De Mita S."/>
            <person name="Krishnakumar V."/>
            <person name="Gundlach H."/>
            <person name="Zhou S."/>
            <person name="Mudge J."/>
            <person name="Bharti A.K."/>
            <person name="Murray J.D."/>
            <person name="Naoumkina M.A."/>
            <person name="Rosen B."/>
            <person name="Silverstein K.A."/>
            <person name="Tang H."/>
            <person name="Rombauts S."/>
            <person name="Zhao P.X."/>
            <person name="Zhou P."/>
            <person name="Barbe V."/>
            <person name="Bardou P."/>
            <person name="Bechner M."/>
            <person name="Bellec A."/>
            <person name="Berger A."/>
            <person name="Berges H."/>
            <person name="Bidwell S."/>
            <person name="Bisseling T."/>
            <person name="Choisne N."/>
            <person name="Couloux A."/>
            <person name="Denny R."/>
            <person name="Deshpande S."/>
            <person name="Dai X."/>
            <person name="Doyle J.J."/>
            <person name="Dudez A.M."/>
            <person name="Farmer A.D."/>
            <person name="Fouteau S."/>
            <person name="Franken C."/>
            <person name="Gibelin C."/>
            <person name="Gish J."/>
            <person name="Goldstein S."/>
            <person name="Gonzalez A.J."/>
            <person name="Green P.J."/>
            <person name="Hallab A."/>
            <person name="Hartog M."/>
            <person name="Hua A."/>
            <person name="Humphray S.J."/>
            <person name="Jeong D.H."/>
            <person name="Jing Y."/>
            <person name="Jocker A."/>
            <person name="Kenton S.M."/>
            <person name="Kim D.J."/>
            <person name="Klee K."/>
            <person name="Lai H."/>
            <person name="Lang C."/>
            <person name="Lin S."/>
            <person name="Macmil S.L."/>
            <person name="Magdelenat G."/>
            <person name="Matthews L."/>
            <person name="McCorrison J."/>
            <person name="Monaghan E.L."/>
            <person name="Mun J.H."/>
            <person name="Najar F.Z."/>
            <person name="Nicholson C."/>
            <person name="Noirot C."/>
            <person name="O'Bleness M."/>
            <person name="Paule C.R."/>
            <person name="Poulain J."/>
            <person name="Prion F."/>
            <person name="Qin B."/>
            <person name="Qu C."/>
            <person name="Retzel E.F."/>
            <person name="Riddle C."/>
            <person name="Sallet E."/>
            <person name="Samain S."/>
            <person name="Samson N."/>
            <person name="Sanders I."/>
            <person name="Saurat O."/>
            <person name="Scarpelli C."/>
            <person name="Schiex T."/>
            <person name="Segurens B."/>
            <person name="Severin A.J."/>
            <person name="Sherrier D.J."/>
            <person name="Shi R."/>
            <person name="Sims S."/>
            <person name="Singer S.R."/>
            <person name="Sinharoy S."/>
            <person name="Sterck L."/>
            <person name="Viollet A."/>
            <person name="Wang B.B."/>
            <person name="Wang K."/>
            <person name="Wang M."/>
            <person name="Wang X."/>
            <person name="Warfsmann J."/>
            <person name="Weissenbach J."/>
            <person name="White D.D."/>
            <person name="White J.D."/>
            <person name="Wiley G.B."/>
            <person name="Wincker P."/>
            <person name="Xing Y."/>
            <person name="Yang L."/>
            <person name="Yao Z."/>
            <person name="Ying F."/>
            <person name="Zhai J."/>
            <person name="Zhou L."/>
            <person name="Zuber A."/>
            <person name="Denarie J."/>
            <person name="Dixon R.A."/>
            <person name="May G.D."/>
            <person name="Schwartz D.C."/>
            <person name="Rogers J."/>
            <person name="Quetier F."/>
            <person name="Town C.D."/>
            <person name="Roe B.A."/>
        </authorList>
    </citation>
    <scope>NUCLEOTIDE SEQUENCE [LARGE SCALE GENOMIC DNA]</scope>
    <source>
        <strain evidence="10">A17</strain>
        <strain evidence="12 13">cv. Jemalong A17</strain>
    </source>
</reference>
<dbReference type="InterPro" id="IPR042197">
    <property type="entry name" value="Apaf_helical"/>
</dbReference>
<dbReference type="GO" id="GO:0043531">
    <property type="term" value="F:ADP binding"/>
    <property type="evidence" value="ECO:0007669"/>
    <property type="project" value="InterPro"/>
</dbReference>
<keyword evidence="2" id="KW-0677">Repeat</keyword>
<dbReference type="Gene3D" id="1.10.8.430">
    <property type="entry name" value="Helical domain of apoptotic protease-activating factors"/>
    <property type="match status" value="1"/>
</dbReference>
<dbReference type="Gene3D" id="1.20.5.4130">
    <property type="match status" value="1"/>
</dbReference>
<dbReference type="Gramene" id="rna11132">
    <property type="protein sequence ID" value="RHN74987.1"/>
    <property type="gene ID" value="gene11132"/>
</dbReference>
<dbReference type="InterPro" id="IPR027417">
    <property type="entry name" value="P-loop_NTPase"/>
</dbReference>
<dbReference type="AlphaFoldDB" id="A0A072VKE4"/>
<dbReference type="Pfam" id="PF25019">
    <property type="entry name" value="LRR_R13L1-DRL21"/>
    <property type="match status" value="1"/>
</dbReference>
<organism evidence="10 13">
    <name type="scientific">Medicago truncatula</name>
    <name type="common">Barrel medic</name>
    <name type="synonym">Medicago tribuloides</name>
    <dbReference type="NCBI Taxonomy" id="3880"/>
    <lineage>
        <taxon>Eukaryota</taxon>
        <taxon>Viridiplantae</taxon>
        <taxon>Streptophyta</taxon>
        <taxon>Embryophyta</taxon>
        <taxon>Tracheophyta</taxon>
        <taxon>Spermatophyta</taxon>
        <taxon>Magnoliopsida</taxon>
        <taxon>eudicotyledons</taxon>
        <taxon>Gunneridae</taxon>
        <taxon>Pentapetalae</taxon>
        <taxon>rosids</taxon>
        <taxon>fabids</taxon>
        <taxon>Fabales</taxon>
        <taxon>Fabaceae</taxon>
        <taxon>Papilionoideae</taxon>
        <taxon>50 kb inversion clade</taxon>
        <taxon>NPAAA clade</taxon>
        <taxon>Hologalegina</taxon>
        <taxon>IRL clade</taxon>
        <taxon>Trifolieae</taxon>
        <taxon>Medicago</taxon>
    </lineage>
</organism>
<feature type="domain" description="R13L1/DRL21-like LRR repeat region" evidence="9">
    <location>
        <begin position="689"/>
        <end position="819"/>
    </location>
</feature>
<dbReference type="Proteomes" id="UP000265566">
    <property type="component" value="Chromosome 2"/>
</dbReference>
<reference evidence="11" key="5">
    <citation type="journal article" date="2018" name="Nat. Plants">
        <title>Whole-genome landscape of Medicago truncatula symbiotic genes.</title>
        <authorList>
            <person name="Pecrix Y."/>
            <person name="Gamas P."/>
            <person name="Carrere S."/>
        </authorList>
    </citation>
    <scope>NUCLEOTIDE SEQUENCE</scope>
    <source>
        <tissue evidence="11">Leaves</tissue>
    </source>
</reference>
<reference evidence="10 13" key="2">
    <citation type="journal article" date="2014" name="BMC Genomics">
        <title>An improved genome release (version Mt4.0) for the model legume Medicago truncatula.</title>
        <authorList>
            <person name="Tang H."/>
            <person name="Krishnakumar V."/>
            <person name="Bidwell S."/>
            <person name="Rosen B."/>
            <person name="Chan A."/>
            <person name="Zhou S."/>
            <person name="Gentzbittel L."/>
            <person name="Childs K.L."/>
            <person name="Yandell M."/>
            <person name="Gundlach H."/>
            <person name="Mayer K.F."/>
            <person name="Schwartz D.C."/>
            <person name="Town C.D."/>
        </authorList>
    </citation>
    <scope>GENOME REANNOTATION</scope>
    <source>
        <strain evidence="10">A17</strain>
        <strain evidence="12 13">cv. Jemalong A17</strain>
    </source>
</reference>
<gene>
    <name evidence="12" type="primary">25487253</name>
    <name evidence="10" type="ordered locus">MTR_2g078070</name>
    <name evidence="11" type="ORF">MtrunA17_Chr2g0316291</name>
</gene>
<dbReference type="InterPro" id="IPR058922">
    <property type="entry name" value="WHD_DRP"/>
</dbReference>
<evidence type="ECO:0000256" key="1">
    <source>
        <dbReference type="ARBA" id="ARBA00022614"/>
    </source>
</evidence>
<dbReference type="EnsemblPlants" id="KEH38630">
    <property type="protein sequence ID" value="KEH38630"/>
    <property type="gene ID" value="MTR_2g078070"/>
</dbReference>
<evidence type="ECO:0000313" key="12">
    <source>
        <dbReference type="EnsemblPlants" id="KEH38630"/>
    </source>
</evidence>
<dbReference type="Gene3D" id="3.80.10.10">
    <property type="entry name" value="Ribonuclease Inhibitor"/>
    <property type="match status" value="3"/>
</dbReference>
<dbReference type="GO" id="GO:0051707">
    <property type="term" value="P:response to other organism"/>
    <property type="evidence" value="ECO:0007669"/>
    <property type="project" value="UniProtKB-ARBA"/>
</dbReference>
<evidence type="ECO:0000259" key="6">
    <source>
        <dbReference type="Pfam" id="PF00931"/>
    </source>
</evidence>
<dbReference type="Pfam" id="PF23559">
    <property type="entry name" value="WHD_DRP"/>
    <property type="match status" value="1"/>
</dbReference>
<dbReference type="GO" id="GO:0006952">
    <property type="term" value="P:defense response"/>
    <property type="evidence" value="ECO:0007669"/>
    <property type="project" value="UniProtKB-KW"/>
</dbReference>
<keyword evidence="5" id="KW-0067">ATP-binding</keyword>
<dbReference type="InterPro" id="IPR056789">
    <property type="entry name" value="LRR_R13L1-DRL21"/>
</dbReference>
<dbReference type="Gene3D" id="3.40.50.300">
    <property type="entry name" value="P-loop containing nucleotide triphosphate hydrolases"/>
    <property type="match status" value="1"/>
</dbReference>
<reference evidence="14" key="4">
    <citation type="journal article" date="2018" name="Nat. Plants">
        <title>Whole-genome landscape of Medicago truncatula symbiotic genes.</title>
        <authorList>
            <person name="Pecrix Y."/>
            <person name="Staton S.E."/>
            <person name="Sallet E."/>
            <person name="Lelandais-Briere C."/>
            <person name="Moreau S."/>
            <person name="Carrere S."/>
            <person name="Blein T."/>
            <person name="Jardinaud M.F."/>
            <person name="Latrasse D."/>
            <person name="Zouine M."/>
            <person name="Zahm M."/>
            <person name="Kreplak J."/>
            <person name="Mayjonade B."/>
            <person name="Satge C."/>
            <person name="Perez M."/>
            <person name="Cauet S."/>
            <person name="Marande W."/>
            <person name="Chantry-Darmon C."/>
            <person name="Lopez-Roques C."/>
            <person name="Bouchez O."/>
            <person name="Berard A."/>
            <person name="Debelle F."/>
            <person name="Munos S."/>
            <person name="Bendahmane A."/>
            <person name="Berges H."/>
            <person name="Niebel A."/>
            <person name="Buitink J."/>
            <person name="Frugier F."/>
            <person name="Benhamed M."/>
            <person name="Crespi M."/>
            <person name="Gouzy J."/>
            <person name="Gamas P."/>
        </authorList>
    </citation>
    <scope>NUCLEOTIDE SEQUENCE [LARGE SCALE GENOMIC DNA]</scope>
    <source>
        <strain evidence="14">cv. Jemalong A17</strain>
    </source>
</reference>
<protein>
    <submittedName>
        <fullName evidence="10">NBS-LRR type disease resistance protein</fullName>
    </submittedName>
    <submittedName>
        <fullName evidence="11">Putative P-loop containing nucleoside triphosphate hydrolase, leucine-rich repeat domain, L</fullName>
    </submittedName>
</protein>
<dbReference type="FunFam" id="1.10.10.10:FF:000322">
    <property type="entry name" value="Probable disease resistance protein At1g63360"/>
    <property type="match status" value="1"/>
</dbReference>